<dbReference type="VEuPathDB" id="FungiDB:PSTT_01748"/>
<dbReference type="Pfam" id="PF01679">
    <property type="entry name" value="Pmp3"/>
    <property type="match status" value="1"/>
</dbReference>
<organism evidence="6 7">
    <name type="scientific">Puccinia striiformis</name>
    <dbReference type="NCBI Taxonomy" id="27350"/>
    <lineage>
        <taxon>Eukaryota</taxon>
        <taxon>Fungi</taxon>
        <taxon>Dikarya</taxon>
        <taxon>Basidiomycota</taxon>
        <taxon>Pucciniomycotina</taxon>
        <taxon>Pucciniomycetes</taxon>
        <taxon>Pucciniales</taxon>
        <taxon>Pucciniaceae</taxon>
        <taxon>Puccinia</taxon>
    </lineage>
</organism>
<evidence type="ECO:0000256" key="2">
    <source>
        <dbReference type="ARBA" id="ARBA00009530"/>
    </source>
</evidence>
<accession>A0A2S4W2A9</accession>
<protein>
    <submittedName>
        <fullName evidence="6">Uncharacterized protein</fullName>
    </submittedName>
</protein>
<dbReference type="AlphaFoldDB" id="A0A2S4W2A9"/>
<evidence type="ECO:0000256" key="3">
    <source>
        <dbReference type="ARBA" id="ARBA00022692"/>
    </source>
</evidence>
<keyword evidence="7" id="KW-1185">Reference proteome</keyword>
<keyword evidence="3" id="KW-0812">Transmembrane</keyword>
<evidence type="ECO:0000256" key="1">
    <source>
        <dbReference type="ARBA" id="ARBA00004370"/>
    </source>
</evidence>
<evidence type="ECO:0000313" key="7">
    <source>
        <dbReference type="Proteomes" id="UP000239156"/>
    </source>
</evidence>
<comment type="similarity">
    <text evidence="2">Belongs to the UPF0057 (PMP3) family.</text>
</comment>
<dbReference type="PANTHER" id="PTHR21659">
    <property type="entry name" value="HYDROPHOBIC PROTEIN RCI2 LOW TEMPERATURE AND SALT RESPONSIVE PROTEIN LTI6 -RELATED"/>
    <property type="match status" value="1"/>
</dbReference>
<evidence type="ECO:0000313" key="6">
    <source>
        <dbReference type="EMBL" id="POW15922.1"/>
    </source>
</evidence>
<sequence>MARSQPSSTTDILLYFLAIFVSPASVFIKRGCAADFWINIALFILGWIPGVIHAWWLIAKYPDPVAPISTTTHPHSQHHHHNNNNSQYQAVPNYGAVPAAPPTYNK</sequence>
<dbReference type="OrthoDB" id="2802411at2759"/>
<comment type="subcellular location">
    <subcellularLocation>
        <location evidence="1">Membrane</location>
    </subcellularLocation>
</comment>
<dbReference type="EMBL" id="PKSL01000010">
    <property type="protein sequence ID" value="POW15922.1"/>
    <property type="molecule type" value="Genomic_DNA"/>
</dbReference>
<evidence type="ECO:0000256" key="4">
    <source>
        <dbReference type="ARBA" id="ARBA00022989"/>
    </source>
</evidence>
<comment type="caution">
    <text evidence="6">The sequence shown here is derived from an EMBL/GenBank/DDBJ whole genome shotgun (WGS) entry which is preliminary data.</text>
</comment>
<dbReference type="GO" id="GO:0016020">
    <property type="term" value="C:membrane"/>
    <property type="evidence" value="ECO:0007669"/>
    <property type="project" value="UniProtKB-SubCell"/>
</dbReference>
<dbReference type="VEuPathDB" id="FungiDB:PSHT_00666"/>
<reference evidence="6" key="1">
    <citation type="submission" date="2017-12" db="EMBL/GenBank/DDBJ databases">
        <title>Gene loss provides genomic basis for host adaptation in cereal stripe rust fungi.</title>
        <authorList>
            <person name="Xia C."/>
        </authorList>
    </citation>
    <scope>NUCLEOTIDE SEQUENCE [LARGE SCALE GENOMIC DNA]</scope>
    <source>
        <strain evidence="6">93-210</strain>
    </source>
</reference>
<keyword evidence="5" id="KW-0472">Membrane</keyword>
<evidence type="ECO:0000256" key="5">
    <source>
        <dbReference type="ARBA" id="ARBA00023136"/>
    </source>
</evidence>
<keyword evidence="4" id="KW-1133">Transmembrane helix</keyword>
<proteinExistence type="inferred from homology"/>
<dbReference type="InterPro" id="IPR000612">
    <property type="entry name" value="PMP3"/>
</dbReference>
<dbReference type="Proteomes" id="UP000239156">
    <property type="component" value="Unassembled WGS sequence"/>
</dbReference>
<gene>
    <name evidence="6" type="ORF">PSTT_01748</name>
</gene>
<dbReference type="PANTHER" id="PTHR21659:SF112">
    <property type="entry name" value="PROTEIN SNA2-RELATED"/>
    <property type="match status" value="1"/>
</dbReference>
<name>A0A2S4W2A9_9BASI</name>